<dbReference type="PANTHER" id="PTHR11758">
    <property type="entry name" value="40S RIBOSOMAL PROTEIN S15A"/>
    <property type="match status" value="1"/>
</dbReference>
<comment type="subunit">
    <text evidence="7 8">Part of the 30S ribosomal subunit. Contacts proteins S5 and S12.</text>
</comment>
<dbReference type="GO" id="GO:0019843">
    <property type="term" value="F:rRNA binding"/>
    <property type="evidence" value="ECO:0007669"/>
    <property type="project" value="UniProtKB-UniRule"/>
</dbReference>
<dbReference type="EMBL" id="LWRY01000271">
    <property type="protein sequence ID" value="OCX68347.1"/>
    <property type="molecule type" value="Genomic_DNA"/>
</dbReference>
<dbReference type="Gene3D" id="3.30.1370.30">
    <property type="match status" value="1"/>
</dbReference>
<gene>
    <name evidence="8" type="primary">rpsH</name>
    <name evidence="10" type="ORF">A6M23_18540</name>
    <name evidence="11" type="ORF">A6P07_13305</name>
</gene>
<reference evidence="11 12" key="1">
    <citation type="journal article" date="2016" name="Int. J. Mol. Sci.">
        <title>Comparative genomics of the extreme acidophile Acidithiobacillus thiooxidans reveals intraspecific divergence and niche adaptation.</title>
        <authorList>
            <person name="Zhang X."/>
            <person name="Feng X."/>
            <person name="Tao J."/>
            <person name="Ma L."/>
            <person name="Xiao Y."/>
            <person name="Liang Y."/>
            <person name="Liu X."/>
            <person name="Yin H."/>
        </authorList>
    </citation>
    <scope>NUCLEOTIDE SEQUENCE [LARGE SCALE GENOMIC DNA]</scope>
    <source>
        <strain evidence="11 12">A02</strain>
        <strain evidence="10">DXS-W</strain>
    </source>
</reference>
<evidence type="ECO:0000313" key="12">
    <source>
        <dbReference type="Proteomes" id="UP000094893"/>
    </source>
</evidence>
<keyword evidence="5 8" id="KW-0687">Ribonucleoprotein</keyword>
<name>A0A1C2J889_ACITH</name>
<keyword evidence="2 8" id="KW-0699">rRNA-binding</keyword>
<proteinExistence type="inferred from homology"/>
<dbReference type="Pfam" id="PF00410">
    <property type="entry name" value="Ribosomal_S8"/>
    <property type="match status" value="1"/>
</dbReference>
<comment type="similarity">
    <text evidence="1 8 9">Belongs to the universal ribosomal protein uS8 family.</text>
</comment>
<dbReference type="STRING" id="930.GCA_002079865_02368"/>
<organism evidence="11 12">
    <name type="scientific">Acidithiobacillus thiooxidans</name>
    <name type="common">Thiobacillus thiooxidans</name>
    <dbReference type="NCBI Taxonomy" id="930"/>
    <lineage>
        <taxon>Bacteria</taxon>
        <taxon>Pseudomonadati</taxon>
        <taxon>Pseudomonadota</taxon>
        <taxon>Acidithiobacillia</taxon>
        <taxon>Acidithiobacillales</taxon>
        <taxon>Acidithiobacillaceae</taxon>
        <taxon>Acidithiobacillus</taxon>
    </lineage>
</organism>
<dbReference type="FunFam" id="3.30.1490.10:FF:000001">
    <property type="entry name" value="30S ribosomal protein S8"/>
    <property type="match status" value="1"/>
</dbReference>
<evidence type="ECO:0000256" key="4">
    <source>
        <dbReference type="ARBA" id="ARBA00022980"/>
    </source>
</evidence>
<protein>
    <recommendedName>
        <fullName evidence="6 8">Small ribosomal subunit protein uS8</fullName>
    </recommendedName>
</protein>
<dbReference type="NCBIfam" id="NF001109">
    <property type="entry name" value="PRK00136.1"/>
    <property type="match status" value="1"/>
</dbReference>
<dbReference type="eggNOG" id="COG0096">
    <property type="taxonomic scope" value="Bacteria"/>
</dbReference>
<keyword evidence="3 8" id="KW-0694">RNA-binding</keyword>
<comment type="caution">
    <text evidence="11">The sequence shown here is derived from an EMBL/GenBank/DDBJ whole genome shotgun (WGS) entry which is preliminary data.</text>
</comment>
<evidence type="ECO:0000256" key="9">
    <source>
        <dbReference type="RuleBase" id="RU003660"/>
    </source>
</evidence>
<dbReference type="AlphaFoldDB" id="A0A1C2J889"/>
<evidence type="ECO:0000256" key="2">
    <source>
        <dbReference type="ARBA" id="ARBA00022730"/>
    </source>
</evidence>
<dbReference type="GO" id="GO:0003735">
    <property type="term" value="F:structural constituent of ribosome"/>
    <property type="evidence" value="ECO:0007669"/>
    <property type="project" value="InterPro"/>
</dbReference>
<dbReference type="InterPro" id="IPR000630">
    <property type="entry name" value="Ribosomal_uS8"/>
</dbReference>
<evidence type="ECO:0000256" key="1">
    <source>
        <dbReference type="ARBA" id="ARBA00006471"/>
    </source>
</evidence>
<dbReference type="HAMAP" id="MF_01302_B">
    <property type="entry name" value="Ribosomal_uS8_B"/>
    <property type="match status" value="1"/>
</dbReference>
<dbReference type="SUPFAM" id="SSF56047">
    <property type="entry name" value="Ribosomal protein S8"/>
    <property type="match status" value="1"/>
</dbReference>
<evidence type="ECO:0000313" key="10">
    <source>
        <dbReference type="EMBL" id="OCX68347.1"/>
    </source>
</evidence>
<dbReference type="FunFam" id="3.30.1370.30:FF:000002">
    <property type="entry name" value="30S ribosomal protein S8"/>
    <property type="match status" value="1"/>
</dbReference>
<evidence type="ECO:0000256" key="5">
    <source>
        <dbReference type="ARBA" id="ARBA00023274"/>
    </source>
</evidence>
<evidence type="ECO:0000256" key="8">
    <source>
        <dbReference type="HAMAP-Rule" id="MF_01302"/>
    </source>
</evidence>
<dbReference type="GO" id="GO:1990904">
    <property type="term" value="C:ribonucleoprotein complex"/>
    <property type="evidence" value="ECO:0007669"/>
    <property type="project" value="UniProtKB-KW"/>
</dbReference>
<evidence type="ECO:0000313" key="11">
    <source>
        <dbReference type="EMBL" id="OCX70791.1"/>
    </source>
</evidence>
<keyword evidence="13" id="KW-1185">Reference proteome</keyword>
<evidence type="ECO:0000256" key="7">
    <source>
        <dbReference type="ARBA" id="ARBA00046740"/>
    </source>
</evidence>
<evidence type="ECO:0000256" key="3">
    <source>
        <dbReference type="ARBA" id="ARBA00022884"/>
    </source>
</evidence>
<sequence>MSVTDPIADMLTRIRNAQQVNKAKVLMPASKLKRAIARVLVEEGYITDFREETQDGHPVLNLTLKYYAGAGVIAEIRRVSRPGVRIYRGADDLPKVRDGFGIAIISTSQGIMTDRAARTAGIGGEVLCVVS</sequence>
<comment type="function">
    <text evidence="8">One of the primary rRNA binding proteins, it binds directly to 16S rRNA central domain where it helps coordinate assembly of the platform of the 30S subunit.</text>
</comment>
<dbReference type="PROSITE" id="PS00053">
    <property type="entry name" value="RIBOSOMAL_S8"/>
    <property type="match status" value="1"/>
</dbReference>
<dbReference type="Gene3D" id="3.30.1490.10">
    <property type="match status" value="1"/>
</dbReference>
<dbReference type="GO" id="GO:0005840">
    <property type="term" value="C:ribosome"/>
    <property type="evidence" value="ECO:0007669"/>
    <property type="project" value="UniProtKB-KW"/>
</dbReference>
<accession>A0A1C2J889</accession>
<dbReference type="GO" id="GO:0006412">
    <property type="term" value="P:translation"/>
    <property type="evidence" value="ECO:0007669"/>
    <property type="project" value="UniProtKB-UniRule"/>
</dbReference>
<evidence type="ECO:0000313" key="13">
    <source>
        <dbReference type="Proteomes" id="UP000095008"/>
    </source>
</evidence>
<dbReference type="InterPro" id="IPR047863">
    <property type="entry name" value="Ribosomal_uS8_CS"/>
</dbReference>
<dbReference type="RefSeq" id="WP_010639682.1">
    <property type="nucleotide sequence ID" value="NZ_JAAOMO010000235.1"/>
</dbReference>
<dbReference type="Proteomes" id="UP000094893">
    <property type="component" value="Unassembled WGS sequence"/>
</dbReference>
<dbReference type="EMBL" id="LWSA01000187">
    <property type="protein sequence ID" value="OCX70791.1"/>
    <property type="molecule type" value="Genomic_DNA"/>
</dbReference>
<dbReference type="Proteomes" id="UP000095008">
    <property type="component" value="Unassembled WGS sequence"/>
</dbReference>
<dbReference type="OrthoDB" id="9802617at2"/>
<evidence type="ECO:0000256" key="6">
    <source>
        <dbReference type="ARBA" id="ARBA00035258"/>
    </source>
</evidence>
<dbReference type="GO" id="GO:0005737">
    <property type="term" value="C:cytoplasm"/>
    <property type="evidence" value="ECO:0007669"/>
    <property type="project" value="UniProtKB-ARBA"/>
</dbReference>
<keyword evidence="4 8" id="KW-0689">Ribosomal protein</keyword>
<dbReference type="InterPro" id="IPR035987">
    <property type="entry name" value="Ribosomal_uS8_sf"/>
</dbReference>